<keyword evidence="1" id="KW-1185">Reference proteome</keyword>
<accession>A0A7E4V3N9</accession>
<organism evidence="1 2">
    <name type="scientific">Panagrellus redivivus</name>
    <name type="common">Microworm</name>
    <dbReference type="NCBI Taxonomy" id="6233"/>
    <lineage>
        <taxon>Eukaryota</taxon>
        <taxon>Metazoa</taxon>
        <taxon>Ecdysozoa</taxon>
        <taxon>Nematoda</taxon>
        <taxon>Chromadorea</taxon>
        <taxon>Rhabditida</taxon>
        <taxon>Tylenchina</taxon>
        <taxon>Panagrolaimomorpha</taxon>
        <taxon>Panagrolaimoidea</taxon>
        <taxon>Panagrolaimidae</taxon>
        <taxon>Panagrellus</taxon>
    </lineage>
</organism>
<dbReference type="AlphaFoldDB" id="A0A7E4V3N9"/>
<sequence length="98" mass="10682">MGISPGISPGGNPRGYPLRIPGYQASPLRQGSFIASACSTSRKVYTSSFPPTAGAPKNFRKRQLTQEKALSLGRKGRVRARAPRLRECHIANMCPRRS</sequence>
<dbReference type="Proteomes" id="UP000492821">
    <property type="component" value="Unassembled WGS sequence"/>
</dbReference>
<reference evidence="2" key="2">
    <citation type="submission" date="2020-10" db="UniProtKB">
        <authorList>
            <consortium name="WormBaseParasite"/>
        </authorList>
    </citation>
    <scope>IDENTIFICATION</scope>
</reference>
<evidence type="ECO:0000313" key="2">
    <source>
        <dbReference type="WBParaSite" id="Pan_g16167.t1"/>
    </source>
</evidence>
<proteinExistence type="predicted"/>
<evidence type="ECO:0000313" key="1">
    <source>
        <dbReference type="Proteomes" id="UP000492821"/>
    </source>
</evidence>
<reference evidence="1" key="1">
    <citation type="journal article" date="2013" name="Genetics">
        <title>The draft genome and transcriptome of Panagrellus redivivus are shaped by the harsh demands of a free-living lifestyle.</title>
        <authorList>
            <person name="Srinivasan J."/>
            <person name="Dillman A.R."/>
            <person name="Macchietto M.G."/>
            <person name="Heikkinen L."/>
            <person name="Lakso M."/>
            <person name="Fracchia K.M."/>
            <person name="Antoshechkin I."/>
            <person name="Mortazavi A."/>
            <person name="Wong G."/>
            <person name="Sternberg P.W."/>
        </authorList>
    </citation>
    <scope>NUCLEOTIDE SEQUENCE [LARGE SCALE GENOMIC DNA]</scope>
    <source>
        <strain evidence="1">MT8872</strain>
    </source>
</reference>
<protein>
    <submittedName>
        <fullName evidence="2">Uncharacterized protein</fullName>
    </submittedName>
</protein>
<name>A0A7E4V3N9_PANRE</name>
<dbReference type="WBParaSite" id="Pan_g16167.t1">
    <property type="protein sequence ID" value="Pan_g16167.t1"/>
    <property type="gene ID" value="Pan_g16167"/>
</dbReference>